<reference evidence="8" key="1">
    <citation type="submission" date="2022-10" db="EMBL/GenBank/DDBJ databases">
        <title>Culturing micro-colonial fungi from biological soil crusts in the Mojave desert and describing Neophaeococcomyces mojavensis, and introducing the new genera and species Taxawa tesnikishii.</title>
        <authorList>
            <person name="Kurbessoian T."/>
            <person name="Stajich J.E."/>
        </authorList>
    </citation>
    <scope>NUCLEOTIDE SEQUENCE</scope>
    <source>
        <strain evidence="8">TK_1</strain>
    </source>
</reference>
<organism evidence="8 9">
    <name type="scientific">Coniosporium apollinis</name>
    <dbReference type="NCBI Taxonomy" id="61459"/>
    <lineage>
        <taxon>Eukaryota</taxon>
        <taxon>Fungi</taxon>
        <taxon>Dikarya</taxon>
        <taxon>Ascomycota</taxon>
        <taxon>Pezizomycotina</taxon>
        <taxon>Dothideomycetes</taxon>
        <taxon>Dothideomycetes incertae sedis</taxon>
        <taxon>Coniosporium</taxon>
    </lineage>
</organism>
<evidence type="ECO:0008006" key="10">
    <source>
        <dbReference type="Google" id="ProtNLM"/>
    </source>
</evidence>
<protein>
    <recommendedName>
        <fullName evidence="10">Amino acid transporter</fullName>
    </recommendedName>
</protein>
<comment type="caution">
    <text evidence="8">The sequence shown here is derived from an EMBL/GenBank/DDBJ whole genome shotgun (WGS) entry which is preliminary data.</text>
</comment>
<comment type="subcellular location">
    <subcellularLocation>
        <location evidence="1">Membrane</location>
        <topology evidence="1">Multi-pass membrane protein</topology>
    </subcellularLocation>
</comment>
<dbReference type="Proteomes" id="UP001172684">
    <property type="component" value="Unassembled WGS sequence"/>
</dbReference>
<feature type="transmembrane region" description="Helical" evidence="7">
    <location>
        <begin position="381"/>
        <end position="399"/>
    </location>
</feature>
<sequence>MADGKTIEMTVRDGAENNSDHEFGTKTDQSGTYPKRQLDRFITLKPAVAFGLTVLSTWEGIGITLGAGLLNGGPTALVWGLLLAAFGSITIALSLGEMASITPVVGAQYRWTGLYAPRIMTPAFWSLIQGWLTTFAWIAGCASTSYVCASMTQGLIVLNHPETYIPQLWHVTLLMWGYLGICVFLNVYARRVLVVVEIFGGIIHFAFFVATVVTLAVMGTPSSAEFVFTTSFFGLSGWENKGVQWCLGLLTSTSLLTGFDGVLHLSQEMKDAPKKVPISMVLGVVINTVLAFGFVLTLLFFIGDIERVGMTTTGYPVIELYYQATGSKAGATVLTCFIIIPAAVCQFNLFASVIRLVWAFARDNGLPFSNFFSYVHPTLRIPTRALYLVGVICVLISLITAGSTAAFFAIISLNALALYISYLIPILLVLLRKLQGQHPPYGPFKLGRFGIPINIYAVCWCIFVCTWLPFPAMVPVTAATLNWSGPIMGAIIVFALADWFISGHKRFQIPTNPNDD</sequence>
<evidence type="ECO:0000256" key="7">
    <source>
        <dbReference type="SAM" id="Phobius"/>
    </source>
</evidence>
<keyword evidence="4 7" id="KW-1133">Transmembrane helix</keyword>
<dbReference type="PANTHER" id="PTHR45649:SF5">
    <property type="entry name" value="GABA TRANSPORTER (EUROFUNG)-RELATED"/>
    <property type="match status" value="1"/>
</dbReference>
<keyword evidence="9" id="KW-1185">Reference proteome</keyword>
<dbReference type="InterPro" id="IPR004840">
    <property type="entry name" value="Amino_acid_permease_CS"/>
</dbReference>
<name>A0ABQ9NIF4_9PEZI</name>
<feature type="transmembrane region" description="Helical" evidence="7">
    <location>
        <begin position="331"/>
        <end position="360"/>
    </location>
</feature>
<feature type="transmembrane region" description="Helical" evidence="7">
    <location>
        <begin position="123"/>
        <end position="147"/>
    </location>
</feature>
<feature type="transmembrane region" description="Helical" evidence="7">
    <location>
        <begin position="47"/>
        <end position="70"/>
    </location>
</feature>
<dbReference type="PROSITE" id="PS00218">
    <property type="entry name" value="AMINO_ACID_PERMEASE_1"/>
    <property type="match status" value="1"/>
</dbReference>
<dbReference type="EMBL" id="JAPDRL010000082">
    <property type="protein sequence ID" value="KAJ9658832.1"/>
    <property type="molecule type" value="Genomic_DNA"/>
</dbReference>
<feature type="transmembrane region" description="Helical" evidence="7">
    <location>
        <begin position="451"/>
        <end position="470"/>
    </location>
</feature>
<feature type="transmembrane region" description="Helical" evidence="7">
    <location>
        <begin position="76"/>
        <end position="102"/>
    </location>
</feature>
<feature type="region of interest" description="Disordered" evidence="6">
    <location>
        <begin position="1"/>
        <end position="31"/>
    </location>
</feature>
<evidence type="ECO:0000256" key="1">
    <source>
        <dbReference type="ARBA" id="ARBA00004141"/>
    </source>
</evidence>
<proteinExistence type="predicted"/>
<dbReference type="Gene3D" id="1.20.1740.10">
    <property type="entry name" value="Amino acid/polyamine transporter I"/>
    <property type="match status" value="1"/>
</dbReference>
<evidence type="ECO:0000313" key="9">
    <source>
        <dbReference type="Proteomes" id="UP001172684"/>
    </source>
</evidence>
<evidence type="ECO:0000256" key="3">
    <source>
        <dbReference type="ARBA" id="ARBA00022692"/>
    </source>
</evidence>
<feature type="transmembrane region" description="Helical" evidence="7">
    <location>
        <begin position="278"/>
        <end position="302"/>
    </location>
</feature>
<dbReference type="PANTHER" id="PTHR45649">
    <property type="entry name" value="AMINO-ACID PERMEASE BAT1"/>
    <property type="match status" value="1"/>
</dbReference>
<evidence type="ECO:0000256" key="2">
    <source>
        <dbReference type="ARBA" id="ARBA00022448"/>
    </source>
</evidence>
<feature type="transmembrane region" description="Helical" evidence="7">
    <location>
        <begin position="482"/>
        <end position="501"/>
    </location>
</feature>
<dbReference type="Pfam" id="PF13520">
    <property type="entry name" value="AA_permease_2"/>
    <property type="match status" value="1"/>
</dbReference>
<dbReference type="InterPro" id="IPR002293">
    <property type="entry name" value="AA/rel_permease1"/>
</dbReference>
<evidence type="ECO:0000256" key="6">
    <source>
        <dbReference type="SAM" id="MobiDB-lite"/>
    </source>
</evidence>
<feature type="transmembrane region" description="Helical" evidence="7">
    <location>
        <begin position="167"/>
        <end position="189"/>
    </location>
</feature>
<feature type="compositionally biased region" description="Basic and acidic residues" evidence="6">
    <location>
        <begin position="10"/>
        <end position="25"/>
    </location>
</feature>
<keyword evidence="3 7" id="KW-0812">Transmembrane</keyword>
<evidence type="ECO:0000256" key="4">
    <source>
        <dbReference type="ARBA" id="ARBA00022989"/>
    </source>
</evidence>
<feature type="transmembrane region" description="Helical" evidence="7">
    <location>
        <begin position="201"/>
        <end position="222"/>
    </location>
</feature>
<dbReference type="PIRSF" id="PIRSF006060">
    <property type="entry name" value="AA_transporter"/>
    <property type="match status" value="1"/>
</dbReference>
<gene>
    <name evidence="8" type="ORF">H2201_007613</name>
</gene>
<accession>A0ABQ9NIF4</accession>
<keyword evidence="5 7" id="KW-0472">Membrane</keyword>
<keyword evidence="2" id="KW-0813">Transport</keyword>
<evidence type="ECO:0000256" key="5">
    <source>
        <dbReference type="ARBA" id="ARBA00023136"/>
    </source>
</evidence>
<evidence type="ECO:0000313" key="8">
    <source>
        <dbReference type="EMBL" id="KAJ9658832.1"/>
    </source>
</evidence>
<feature type="transmembrane region" description="Helical" evidence="7">
    <location>
        <begin position="405"/>
        <end position="431"/>
    </location>
</feature>